<evidence type="ECO:0008006" key="3">
    <source>
        <dbReference type="Google" id="ProtNLM"/>
    </source>
</evidence>
<dbReference type="AlphaFoldDB" id="A0A433Q6E2"/>
<organism evidence="1 2">
    <name type="scientific">Jimgerdemannia flammicorona</name>
    <dbReference type="NCBI Taxonomy" id="994334"/>
    <lineage>
        <taxon>Eukaryota</taxon>
        <taxon>Fungi</taxon>
        <taxon>Fungi incertae sedis</taxon>
        <taxon>Mucoromycota</taxon>
        <taxon>Mucoromycotina</taxon>
        <taxon>Endogonomycetes</taxon>
        <taxon>Endogonales</taxon>
        <taxon>Endogonaceae</taxon>
        <taxon>Jimgerdemannia</taxon>
    </lineage>
</organism>
<dbReference type="SUPFAM" id="SSF53300">
    <property type="entry name" value="vWA-like"/>
    <property type="match status" value="1"/>
</dbReference>
<protein>
    <recommendedName>
        <fullName evidence="3">VWFA domain-containing protein</fullName>
    </recommendedName>
</protein>
<feature type="non-terminal residue" evidence="1">
    <location>
        <position position="159"/>
    </location>
</feature>
<dbReference type="InterPro" id="IPR036465">
    <property type="entry name" value="vWFA_dom_sf"/>
</dbReference>
<accession>A0A433Q6E2</accession>
<name>A0A433Q6E2_9FUNG</name>
<evidence type="ECO:0000313" key="2">
    <source>
        <dbReference type="Proteomes" id="UP000274822"/>
    </source>
</evidence>
<gene>
    <name evidence="1" type="ORF">BC938DRAFT_472301</name>
</gene>
<keyword evidence="2" id="KW-1185">Reference proteome</keyword>
<dbReference type="Proteomes" id="UP000274822">
    <property type="component" value="Unassembled WGS sequence"/>
</dbReference>
<reference evidence="1 2" key="1">
    <citation type="journal article" date="2018" name="New Phytol.">
        <title>Phylogenomics of Endogonaceae and evolution of mycorrhizas within Mucoromycota.</title>
        <authorList>
            <person name="Chang Y."/>
            <person name="Desiro A."/>
            <person name="Na H."/>
            <person name="Sandor L."/>
            <person name="Lipzen A."/>
            <person name="Clum A."/>
            <person name="Barry K."/>
            <person name="Grigoriev I.V."/>
            <person name="Martin F.M."/>
            <person name="Stajich J.E."/>
            <person name="Smith M.E."/>
            <person name="Bonito G."/>
            <person name="Spatafora J.W."/>
        </authorList>
    </citation>
    <scope>NUCLEOTIDE SEQUENCE [LARGE SCALE GENOMIC DNA]</scope>
    <source>
        <strain evidence="1 2">AD002</strain>
    </source>
</reference>
<dbReference type="EMBL" id="RBNJ01013261">
    <property type="protein sequence ID" value="RUS25346.1"/>
    <property type="molecule type" value="Genomic_DNA"/>
</dbReference>
<proteinExistence type="predicted"/>
<comment type="caution">
    <text evidence="1">The sequence shown here is derived from an EMBL/GenBank/DDBJ whole genome shotgun (WGS) entry which is preliminary data.</text>
</comment>
<sequence>MLPSMILAGTVQVPLSKDVMDIPVQLPVRIQFVQDVSTSMRGIKLLSSKEGLQRICRKLSQSDEVGLIKFGNIVEVVSFHTLAVTLIDQEELLWTHVNLAKVRELPVKPFYCSTYIVKPPVVAPASLTGRHEPDPSVTCKSVLEALQSIDQRQTITVIT</sequence>
<dbReference type="Gene3D" id="3.40.50.410">
    <property type="entry name" value="von Willebrand factor, type A domain"/>
    <property type="match status" value="1"/>
</dbReference>
<evidence type="ECO:0000313" key="1">
    <source>
        <dbReference type="EMBL" id="RUS25346.1"/>
    </source>
</evidence>